<gene>
    <name evidence="2" type="ORF">RG298_002829</name>
</gene>
<keyword evidence="1" id="KW-0472">Membrane</keyword>
<organism evidence="2">
    <name type="scientific">Providencia stuartii</name>
    <dbReference type="NCBI Taxonomy" id="588"/>
    <lineage>
        <taxon>Bacteria</taxon>
        <taxon>Pseudomonadati</taxon>
        <taxon>Pseudomonadota</taxon>
        <taxon>Gammaproteobacteria</taxon>
        <taxon>Enterobacterales</taxon>
        <taxon>Morganellaceae</taxon>
        <taxon>Providencia</taxon>
    </lineage>
</organism>
<feature type="transmembrane region" description="Helical" evidence="1">
    <location>
        <begin position="154"/>
        <end position="177"/>
    </location>
</feature>
<accession>A0AAI9GHL8</accession>
<evidence type="ECO:0000256" key="1">
    <source>
        <dbReference type="SAM" id="Phobius"/>
    </source>
</evidence>
<keyword evidence="1" id="KW-0812">Transmembrane</keyword>
<proteinExistence type="predicted"/>
<comment type="caution">
    <text evidence="2">The sequence shown here is derived from an EMBL/GenBank/DDBJ whole genome shotgun (WGS) entry which is preliminary data.</text>
</comment>
<reference evidence="2" key="1">
    <citation type="submission" date="2024-02" db="EMBL/GenBank/DDBJ databases">
        <authorList>
            <consortium name="Clinical and Environmental Microbiology Branch: Whole genome sequencing antimicrobial resistance pathogens in the healthcare setting"/>
        </authorList>
    </citation>
    <scope>NUCLEOTIDE SEQUENCE</scope>
    <source>
        <strain evidence="2">2021GO-0154</strain>
    </source>
</reference>
<dbReference type="EMBL" id="ABMABF030000009">
    <property type="protein sequence ID" value="EMJ5135081.1"/>
    <property type="molecule type" value="Genomic_DNA"/>
</dbReference>
<keyword evidence="1" id="KW-1133">Transmembrane helix</keyword>
<dbReference type="AlphaFoldDB" id="A0AAI9GHL8"/>
<name>A0AAI9GHL8_PROST</name>
<sequence>MNNITLNTLLSSNLFINNTWIDKNKINNLCPSQKNKFKVKCKSSDNYCLVTSGIKRYQILAIYIQEIYGDGIYYCQIDDKNSELFYFLIIKNGNVACETDCIINREMLDFLISGIDSSAYKNLMVVELTKTHFSKIIDEYELIKRIFSKKRKQLSILISGLFLIFSLISLFIADYLLNG</sequence>
<evidence type="ECO:0000313" key="2">
    <source>
        <dbReference type="EMBL" id="EMJ5135081.1"/>
    </source>
</evidence>
<evidence type="ECO:0008006" key="3">
    <source>
        <dbReference type="Google" id="ProtNLM"/>
    </source>
</evidence>
<protein>
    <recommendedName>
        <fullName evidence="3">Pilus assembly protein</fullName>
    </recommendedName>
</protein>